<feature type="region of interest" description="Disordered" evidence="1">
    <location>
        <begin position="63"/>
        <end position="83"/>
    </location>
</feature>
<comment type="caution">
    <text evidence="3">The sequence shown here is derived from an EMBL/GenBank/DDBJ whole genome shotgun (WGS) entry which is preliminary data.</text>
</comment>
<gene>
    <name evidence="3" type="ORF">M0R45_025937</name>
</gene>
<reference evidence="3 4" key="1">
    <citation type="journal article" date="2023" name="G3 (Bethesda)">
        <title>A chromosome-length genome assembly and annotation of blackberry (Rubus argutus, cv. 'Hillquist').</title>
        <authorList>
            <person name="Bruna T."/>
            <person name="Aryal R."/>
            <person name="Dudchenko O."/>
            <person name="Sargent D.J."/>
            <person name="Mead D."/>
            <person name="Buti M."/>
            <person name="Cavallini A."/>
            <person name="Hytonen T."/>
            <person name="Andres J."/>
            <person name="Pham M."/>
            <person name="Weisz D."/>
            <person name="Mascagni F."/>
            <person name="Usai G."/>
            <person name="Natali L."/>
            <person name="Bassil N."/>
            <person name="Fernandez G.E."/>
            <person name="Lomsadze A."/>
            <person name="Armour M."/>
            <person name="Olukolu B."/>
            <person name="Poorten T."/>
            <person name="Britton C."/>
            <person name="Davik J."/>
            <person name="Ashrafi H."/>
            <person name="Aiden E.L."/>
            <person name="Borodovsky M."/>
            <person name="Worthington M."/>
        </authorList>
    </citation>
    <scope>NUCLEOTIDE SEQUENCE [LARGE SCALE GENOMIC DNA]</scope>
    <source>
        <strain evidence="3">PI 553951</strain>
    </source>
</reference>
<name>A0AAW1WZF2_RUBAR</name>
<evidence type="ECO:0000256" key="1">
    <source>
        <dbReference type="SAM" id="MobiDB-lite"/>
    </source>
</evidence>
<organism evidence="3 4">
    <name type="scientific">Rubus argutus</name>
    <name type="common">Southern blackberry</name>
    <dbReference type="NCBI Taxonomy" id="59490"/>
    <lineage>
        <taxon>Eukaryota</taxon>
        <taxon>Viridiplantae</taxon>
        <taxon>Streptophyta</taxon>
        <taxon>Embryophyta</taxon>
        <taxon>Tracheophyta</taxon>
        <taxon>Spermatophyta</taxon>
        <taxon>Magnoliopsida</taxon>
        <taxon>eudicotyledons</taxon>
        <taxon>Gunneridae</taxon>
        <taxon>Pentapetalae</taxon>
        <taxon>rosids</taxon>
        <taxon>fabids</taxon>
        <taxon>Rosales</taxon>
        <taxon>Rosaceae</taxon>
        <taxon>Rosoideae</taxon>
        <taxon>Rosoideae incertae sedis</taxon>
        <taxon>Rubus</taxon>
    </lineage>
</organism>
<keyword evidence="4" id="KW-1185">Reference proteome</keyword>
<evidence type="ECO:0000256" key="2">
    <source>
        <dbReference type="SAM" id="SignalP"/>
    </source>
</evidence>
<evidence type="ECO:0000313" key="3">
    <source>
        <dbReference type="EMBL" id="KAK9928817.1"/>
    </source>
</evidence>
<evidence type="ECO:0000313" key="4">
    <source>
        <dbReference type="Proteomes" id="UP001457282"/>
    </source>
</evidence>
<proteinExistence type="predicted"/>
<accession>A0AAW1WZF2</accession>
<dbReference type="EMBL" id="JBEDUW010000005">
    <property type="protein sequence ID" value="KAK9928817.1"/>
    <property type="molecule type" value="Genomic_DNA"/>
</dbReference>
<sequence>MVLAVVLAWVAAAAAGGSGSEVIDSGLGLMKWCTRWQSERWWQEIGLSGLVVMMSAAGQRWRGRDRQISGHGGGSEEKAEERGSYGGAVVVDRALPWAAQVMTGEVAGRCR</sequence>
<dbReference type="AlphaFoldDB" id="A0AAW1WZF2"/>
<dbReference type="Proteomes" id="UP001457282">
    <property type="component" value="Unassembled WGS sequence"/>
</dbReference>
<evidence type="ECO:0008006" key="5">
    <source>
        <dbReference type="Google" id="ProtNLM"/>
    </source>
</evidence>
<feature type="signal peptide" evidence="2">
    <location>
        <begin position="1"/>
        <end position="19"/>
    </location>
</feature>
<protein>
    <recommendedName>
        <fullName evidence="5">Secreted protein</fullName>
    </recommendedName>
</protein>
<feature type="chain" id="PRO_5043565015" description="Secreted protein" evidence="2">
    <location>
        <begin position="20"/>
        <end position="111"/>
    </location>
</feature>
<keyword evidence="2" id="KW-0732">Signal</keyword>